<dbReference type="Proteomes" id="UP001202961">
    <property type="component" value="Unassembled WGS sequence"/>
</dbReference>
<sequence length="306" mass="34553">MKTPRRQFLGLTTGLLTGGFFSATMASRAAAQSPGGHPQWANPVHRVANAMSVPKTEVPREVPGKAALKRGLEMARQSLEISRNEIRDYTAILVKREQIDGTIGEHEYMTIKVRNRKVSGGQLIQPFSVYIGFLKPASVKGREVVYVENRNDGKLTAHEGGFKGRFLPTVSLPVDGMLAMRGQRYPLTEIGVENMIVKLIERGEKALRYEDVTCEFRRGAKLKDRVCTVLEVTQPTQRPDAEFYQAQVFMDDQLNMPIRYIAYSWPTREGQPGQVIEEYNYLNLKVNVGLTDADFDPNNKEYNFYS</sequence>
<accession>A0ABT0U427</accession>
<dbReference type="Pfam" id="PF07608">
    <property type="entry name" value="DUF1571"/>
    <property type="match status" value="1"/>
</dbReference>
<keyword evidence="2" id="KW-1185">Reference proteome</keyword>
<dbReference type="InterPro" id="IPR011465">
    <property type="entry name" value="DUF1571"/>
</dbReference>
<protein>
    <submittedName>
        <fullName evidence="1">DUF1571 domain-containing protein</fullName>
    </submittedName>
</protein>
<proteinExistence type="predicted"/>
<organism evidence="1 2">
    <name type="scientific">Aporhodopirellula aestuarii</name>
    <dbReference type="NCBI Taxonomy" id="2950107"/>
    <lineage>
        <taxon>Bacteria</taxon>
        <taxon>Pseudomonadati</taxon>
        <taxon>Planctomycetota</taxon>
        <taxon>Planctomycetia</taxon>
        <taxon>Pirellulales</taxon>
        <taxon>Pirellulaceae</taxon>
        <taxon>Aporhodopirellula</taxon>
    </lineage>
</organism>
<gene>
    <name evidence="1" type="ORF">NB063_11875</name>
</gene>
<dbReference type="PROSITE" id="PS51318">
    <property type="entry name" value="TAT"/>
    <property type="match status" value="1"/>
</dbReference>
<reference evidence="1 2" key="1">
    <citation type="journal article" date="2022" name="Syst. Appl. Microbiol.">
        <title>Rhodopirellula aestuarii sp. nov., a novel member of the genus Rhodopirellula isolated from brackish sediments collected in the Tagus River estuary, Portugal.</title>
        <authorList>
            <person name="Vitorino I.R."/>
            <person name="Klimek D."/>
            <person name="Calusinska M."/>
            <person name="Lobo-da-Cunha A."/>
            <person name="Vasconcelos V."/>
            <person name="Lage O.M."/>
        </authorList>
    </citation>
    <scope>NUCLEOTIDE SEQUENCE [LARGE SCALE GENOMIC DNA]</scope>
    <source>
        <strain evidence="1 2">ICT_H3.1</strain>
    </source>
</reference>
<dbReference type="EMBL" id="JAMQBK010000031">
    <property type="protein sequence ID" value="MCM2371305.1"/>
    <property type="molecule type" value="Genomic_DNA"/>
</dbReference>
<dbReference type="RefSeq" id="WP_250928943.1">
    <property type="nucleotide sequence ID" value="NZ_JAMQBK010000031.1"/>
</dbReference>
<comment type="caution">
    <text evidence="1">The sequence shown here is derived from an EMBL/GenBank/DDBJ whole genome shotgun (WGS) entry which is preliminary data.</text>
</comment>
<evidence type="ECO:0000313" key="2">
    <source>
        <dbReference type="Proteomes" id="UP001202961"/>
    </source>
</evidence>
<evidence type="ECO:0000313" key="1">
    <source>
        <dbReference type="EMBL" id="MCM2371305.1"/>
    </source>
</evidence>
<name>A0ABT0U427_9BACT</name>
<dbReference type="InterPro" id="IPR006311">
    <property type="entry name" value="TAT_signal"/>
</dbReference>